<feature type="domain" description="Solute-binding protein family 3/N-terminal" evidence="4">
    <location>
        <begin position="32"/>
        <end position="259"/>
    </location>
</feature>
<proteinExistence type="inferred from homology"/>
<evidence type="ECO:0000256" key="1">
    <source>
        <dbReference type="ARBA" id="ARBA00010333"/>
    </source>
</evidence>
<feature type="chain" id="PRO_5009119755" evidence="3">
    <location>
        <begin position="22"/>
        <end position="283"/>
    </location>
</feature>
<reference evidence="5 6" key="1">
    <citation type="submission" date="2016-08" db="EMBL/GenBank/DDBJ databases">
        <authorList>
            <person name="Seilhamer J.J."/>
        </authorList>
    </citation>
    <scope>NUCLEOTIDE SEQUENCE [LARGE SCALE GENOMIC DNA]</scope>
    <source>
        <strain evidence="5 6">PH27A</strain>
    </source>
</reference>
<evidence type="ECO:0000313" key="5">
    <source>
        <dbReference type="EMBL" id="ODC05235.1"/>
    </source>
</evidence>
<dbReference type="PANTHER" id="PTHR35936:SF19">
    <property type="entry name" value="AMINO-ACID-BINDING PROTEIN YXEM-RELATED"/>
    <property type="match status" value="1"/>
</dbReference>
<dbReference type="EMBL" id="MDTQ01000001">
    <property type="protein sequence ID" value="ODC05235.1"/>
    <property type="molecule type" value="Genomic_DNA"/>
</dbReference>
<dbReference type="SMART" id="SM00062">
    <property type="entry name" value="PBPb"/>
    <property type="match status" value="1"/>
</dbReference>
<keyword evidence="6" id="KW-1185">Reference proteome</keyword>
<comment type="similarity">
    <text evidence="1">Belongs to the bacterial solute-binding protein 3 family.</text>
</comment>
<dbReference type="Proteomes" id="UP000094291">
    <property type="component" value="Unassembled WGS sequence"/>
</dbReference>
<dbReference type="PANTHER" id="PTHR35936">
    <property type="entry name" value="MEMBRANE-BOUND LYTIC MUREIN TRANSGLYCOSYLASE F"/>
    <property type="match status" value="1"/>
</dbReference>
<dbReference type="SUPFAM" id="SSF53850">
    <property type="entry name" value="Periplasmic binding protein-like II"/>
    <property type="match status" value="1"/>
</dbReference>
<protein>
    <submittedName>
        <fullName evidence="5">Amino acid ABC transporter substrate-binding protein</fullName>
    </submittedName>
</protein>
<evidence type="ECO:0000256" key="2">
    <source>
        <dbReference type="ARBA" id="ARBA00022729"/>
    </source>
</evidence>
<evidence type="ECO:0000259" key="4">
    <source>
        <dbReference type="SMART" id="SM00062"/>
    </source>
</evidence>
<dbReference type="Pfam" id="PF00497">
    <property type="entry name" value="SBP_bac_3"/>
    <property type="match status" value="1"/>
</dbReference>
<keyword evidence="2 3" id="KW-0732">Signal</keyword>
<feature type="signal peptide" evidence="3">
    <location>
        <begin position="1"/>
        <end position="21"/>
    </location>
</feature>
<evidence type="ECO:0000313" key="6">
    <source>
        <dbReference type="Proteomes" id="UP000094291"/>
    </source>
</evidence>
<comment type="caution">
    <text evidence="5">The sequence shown here is derived from an EMBL/GenBank/DDBJ whole genome shotgun (WGS) entry which is preliminary data.</text>
</comment>
<name>A0A1E2VEZ1_9GAMM</name>
<dbReference type="AlphaFoldDB" id="A0A1E2VEZ1"/>
<dbReference type="STRING" id="197479.BFW38_06125"/>
<evidence type="ECO:0000256" key="3">
    <source>
        <dbReference type="SAM" id="SignalP"/>
    </source>
</evidence>
<sequence>MKAAIGALITSASLTLSIAHAADLDEIKERGYMVVATEDNYSPFNFIENGKATGFNKDMLEAFRQYADFEVRQEILPWTGLLAAVAGGQYDMAFTGALVTDDRLRVFNYTPPYGSAQHFYIKRADDDRLNSIADLDGKKLGVQAGSALLARLPELKTMLSDQGKQLGDVVEYESYPEAFADLANGRLDYVIDAVIPANTLVASKPDLFAKGQAVSGPGFVSWPIPKRSPELLAYMTGFMKHMRESGQLAELQKKWFGESFPNMPQTPIKSVDQFHDLISDSDA</sequence>
<dbReference type="InterPro" id="IPR001638">
    <property type="entry name" value="Solute-binding_3/MltF_N"/>
</dbReference>
<organism evidence="5 6">
    <name type="scientific">Terasakiispira papahanaumokuakeensis</name>
    <dbReference type="NCBI Taxonomy" id="197479"/>
    <lineage>
        <taxon>Bacteria</taxon>
        <taxon>Pseudomonadati</taxon>
        <taxon>Pseudomonadota</taxon>
        <taxon>Gammaproteobacteria</taxon>
        <taxon>Oceanospirillales</taxon>
        <taxon>Terasakiispira</taxon>
    </lineage>
</organism>
<gene>
    <name evidence="5" type="ORF">BFW38_06125</name>
</gene>
<accession>A0A1E2VEZ1</accession>
<dbReference type="Gene3D" id="3.40.190.10">
    <property type="entry name" value="Periplasmic binding protein-like II"/>
    <property type="match status" value="2"/>
</dbReference>